<proteinExistence type="predicted"/>
<accession>A0A146EZV3</accession>
<name>A0A146EZV3_ASPKA</name>
<evidence type="ECO:0000313" key="2">
    <source>
        <dbReference type="EMBL" id="GAT19143.1"/>
    </source>
</evidence>
<evidence type="ECO:0000313" key="3">
    <source>
        <dbReference type="Proteomes" id="UP000075230"/>
    </source>
</evidence>
<comment type="caution">
    <text evidence="2">The sequence shown here is derived from an EMBL/GenBank/DDBJ whole genome shotgun (WGS) entry which is preliminary data.</text>
</comment>
<organism evidence="2 3">
    <name type="scientific">Aspergillus kawachii</name>
    <name type="common">White koji mold</name>
    <name type="synonym">Aspergillus awamori var. kawachi</name>
    <dbReference type="NCBI Taxonomy" id="1069201"/>
    <lineage>
        <taxon>Eukaryota</taxon>
        <taxon>Fungi</taxon>
        <taxon>Dikarya</taxon>
        <taxon>Ascomycota</taxon>
        <taxon>Pezizomycotina</taxon>
        <taxon>Eurotiomycetes</taxon>
        <taxon>Eurotiomycetidae</taxon>
        <taxon>Eurotiales</taxon>
        <taxon>Aspergillaceae</taxon>
        <taxon>Aspergillus</taxon>
        <taxon>Aspergillus subgen. Circumdati</taxon>
    </lineage>
</organism>
<feature type="region of interest" description="Disordered" evidence="1">
    <location>
        <begin position="157"/>
        <end position="179"/>
    </location>
</feature>
<protein>
    <submittedName>
        <fullName evidence="2">Uncharacterized protein</fullName>
    </submittedName>
</protein>
<dbReference type="EMBL" id="BCWF01000004">
    <property type="protein sequence ID" value="GAT19143.1"/>
    <property type="molecule type" value="Genomic_DNA"/>
</dbReference>
<reference evidence="2 3" key="1">
    <citation type="journal article" date="2016" name="DNA Res.">
        <title>Genome sequence of Aspergillus luchuensis NBRC 4314.</title>
        <authorList>
            <person name="Yamada O."/>
            <person name="Machida M."/>
            <person name="Hosoyama A."/>
            <person name="Goto M."/>
            <person name="Takahashi T."/>
            <person name="Futagami T."/>
            <person name="Yamagata Y."/>
            <person name="Takeuchi M."/>
            <person name="Kobayashi T."/>
            <person name="Koike H."/>
            <person name="Abe K."/>
            <person name="Asai K."/>
            <person name="Arita M."/>
            <person name="Fujita N."/>
            <person name="Fukuda K."/>
            <person name="Higa K."/>
            <person name="Horikawa H."/>
            <person name="Ishikawa T."/>
            <person name="Jinno K."/>
            <person name="Kato Y."/>
            <person name="Kirimura K."/>
            <person name="Mizutani O."/>
            <person name="Nakasone K."/>
            <person name="Sano M."/>
            <person name="Shiraishi Y."/>
            <person name="Tsukahara M."/>
            <person name="Gomi K."/>
        </authorList>
    </citation>
    <scope>NUCLEOTIDE SEQUENCE [LARGE SCALE GENOMIC DNA]</scope>
    <source>
        <strain evidence="2 3">RIB 2604</strain>
    </source>
</reference>
<sequence length="305" mass="32852">MSVDVAMQSSGKTVATSVYSIMQPLGGRQDPGSSCQDDPFGCVVVVSGETARRARLGAAAMKPGHKLDRENITDGEREAGAYEQAVVQETRTGMTWLAAASSLALSHDLHVAVPGAASLSLVQFSLRKELRVRVQAAERSCPVSTPSSPPLCTLGLLGKDNHDPVMRGSNPLPPPNRNDMPISGRMSGLGPSVEDAPWRGSATVPPVLNMNLSRINLNLNQGGNRTAESSKVYYYYYYYNLGGKLSGKVNAIAPWMGENRSIQDLIRDPSGDQPNDGDRSNNPVGQRHGEKSRRFRQSNTVHPVQ</sequence>
<dbReference type="VEuPathDB" id="FungiDB:ASPFODRAFT_721111"/>
<feature type="region of interest" description="Disordered" evidence="1">
    <location>
        <begin position="264"/>
        <end position="305"/>
    </location>
</feature>
<evidence type="ECO:0000256" key="1">
    <source>
        <dbReference type="SAM" id="MobiDB-lite"/>
    </source>
</evidence>
<dbReference type="AlphaFoldDB" id="A0A146EZV3"/>
<gene>
    <name evidence="2" type="ORF">RIB2604_00400750</name>
</gene>
<dbReference type="Proteomes" id="UP000075230">
    <property type="component" value="Unassembled WGS sequence"/>
</dbReference>
<reference evidence="3" key="2">
    <citation type="submission" date="2016-02" db="EMBL/GenBank/DDBJ databases">
        <title>Genome sequencing of Aspergillus luchuensis NBRC 4314.</title>
        <authorList>
            <person name="Yamada O."/>
        </authorList>
    </citation>
    <scope>NUCLEOTIDE SEQUENCE [LARGE SCALE GENOMIC DNA]</scope>
    <source>
        <strain evidence="3">RIB 2604</strain>
    </source>
</reference>